<evidence type="ECO:0000313" key="1">
    <source>
        <dbReference type="EMBL" id="BAL55643.1"/>
    </source>
</evidence>
<proteinExistence type="predicted"/>
<accession>H5SHK7</accession>
<name>H5SHK7_9BACT</name>
<reference evidence="1" key="2">
    <citation type="journal article" date="2012" name="PLoS ONE">
        <title>A Deeply Branching Thermophilic Bacterium with an Ancient Acetyl-CoA Pathway Dominates a Subsurface Ecosystem.</title>
        <authorList>
            <person name="Takami H."/>
            <person name="Noguchi H."/>
            <person name="Takaki Y."/>
            <person name="Uchiyama I."/>
            <person name="Toyoda A."/>
            <person name="Nishi S."/>
            <person name="Chee G.-J."/>
            <person name="Arai W."/>
            <person name="Nunoura T."/>
            <person name="Itoh T."/>
            <person name="Hattori M."/>
            <person name="Takai K."/>
        </authorList>
    </citation>
    <scope>NUCLEOTIDE SEQUENCE</scope>
</reference>
<gene>
    <name evidence="1" type="ORF">HGMM_F29C06C26</name>
</gene>
<dbReference type="EMBL" id="AP011722">
    <property type="protein sequence ID" value="BAL55643.1"/>
    <property type="molecule type" value="Genomic_DNA"/>
</dbReference>
<protein>
    <submittedName>
        <fullName evidence="1">Uncharacterized protein</fullName>
    </submittedName>
</protein>
<sequence>MCCKPSFDSSKERISANPPSILPLGAHEFWDALRTVVAGQYYHVVLTPDAPVELIEKCGKYLVARDEELCELSAIRSEKVTDKVRRRNADAEQVWD</sequence>
<dbReference type="AlphaFoldDB" id="H5SHK7"/>
<reference evidence="1" key="1">
    <citation type="journal article" date="2005" name="Environ. Microbiol.">
        <title>Genetic and functional properties of uncultivated thermophilic crenarchaeotes from a subsurface gold mine as revealed by analysis of genome fragments.</title>
        <authorList>
            <person name="Nunoura T."/>
            <person name="Hirayama H."/>
            <person name="Takami H."/>
            <person name="Oida H."/>
            <person name="Nishi S."/>
            <person name="Shimamura S."/>
            <person name="Suzuki Y."/>
            <person name="Inagaki F."/>
            <person name="Takai K."/>
            <person name="Nealson K.H."/>
            <person name="Horikoshi K."/>
        </authorList>
    </citation>
    <scope>NUCLEOTIDE SEQUENCE</scope>
</reference>
<organism evidence="1">
    <name type="scientific">uncultured Bacteroidota bacterium</name>
    <dbReference type="NCBI Taxonomy" id="152509"/>
    <lineage>
        <taxon>Bacteria</taxon>
        <taxon>Pseudomonadati</taxon>
        <taxon>Bacteroidota</taxon>
        <taxon>environmental samples</taxon>
    </lineage>
</organism>